<dbReference type="OrthoDB" id="9810734at2"/>
<reference evidence="5 6" key="1">
    <citation type="submission" date="2016-10" db="EMBL/GenBank/DDBJ databases">
        <title>Genome sequence of Planktotalea frisia SH6-1.</title>
        <authorList>
            <person name="Poehlein A."/>
            <person name="Bakenhus I."/>
            <person name="Voget S."/>
            <person name="Brinkhoff T."/>
            <person name="Simon M."/>
        </authorList>
    </citation>
    <scope>NUCLEOTIDE SEQUENCE [LARGE SCALE GENOMIC DNA]</scope>
    <source>
        <strain evidence="5 6">SH6-1</strain>
    </source>
</reference>
<evidence type="ECO:0000256" key="3">
    <source>
        <dbReference type="RuleBase" id="RU000363"/>
    </source>
</evidence>
<dbReference type="PRINTS" id="PR00081">
    <property type="entry name" value="GDHRDH"/>
</dbReference>
<evidence type="ECO:0000313" key="6">
    <source>
        <dbReference type="Proteomes" id="UP000184514"/>
    </source>
</evidence>
<name>A0A1L9NQY6_9RHOB</name>
<dbReference type="AlphaFoldDB" id="A0A1L9NQY6"/>
<dbReference type="PRINTS" id="PR00080">
    <property type="entry name" value="SDRFAMILY"/>
</dbReference>
<sequence length="250" mass="26229">MSDVAGKTVVITGASRGIGEASARLFANQGANVVLLARSESAINAISAEIGDAALAIACDVSSYADMEKAVQTACERYGKIDVLINNAGVIEPISHLATADPAEWAKAIDINLTGVFNGMRAVLPAMIKAKSGTILTISSGAAHNAIEAWSHYCSSKAGAAMLTRMAHLENAAYGLRCMGLSPGTVATQMQKEIKTSGINAVSQLDWDIHIPAEWPAQTLLWMCGTDADAWLGEEISLRDESIRARVGLS</sequence>
<keyword evidence="2 5" id="KW-0560">Oxidoreductase</keyword>
<dbReference type="InterPro" id="IPR002347">
    <property type="entry name" value="SDR_fam"/>
</dbReference>
<dbReference type="PROSITE" id="PS00061">
    <property type="entry name" value="ADH_SHORT"/>
    <property type="match status" value="1"/>
</dbReference>
<dbReference type="PANTHER" id="PTHR43669">
    <property type="entry name" value="5-KETO-D-GLUCONATE 5-REDUCTASE"/>
    <property type="match status" value="1"/>
</dbReference>
<dbReference type="Proteomes" id="UP000184514">
    <property type="component" value="Unassembled WGS sequence"/>
</dbReference>
<dbReference type="PANTHER" id="PTHR43669:SF3">
    <property type="entry name" value="ALCOHOL DEHYDROGENASE, PUTATIVE (AFU_ORTHOLOGUE AFUA_3G03445)-RELATED"/>
    <property type="match status" value="1"/>
</dbReference>
<dbReference type="InterPro" id="IPR057326">
    <property type="entry name" value="KR_dom"/>
</dbReference>
<evidence type="ECO:0000256" key="2">
    <source>
        <dbReference type="ARBA" id="ARBA00023002"/>
    </source>
</evidence>
<accession>A0A1L9NQY6</accession>
<dbReference type="EC" id="1.1.1.47" evidence="5"/>
<dbReference type="InterPro" id="IPR020904">
    <property type="entry name" value="Sc_DH/Rdtase_CS"/>
</dbReference>
<evidence type="ECO:0000259" key="4">
    <source>
        <dbReference type="SMART" id="SM00822"/>
    </source>
</evidence>
<dbReference type="SMART" id="SM00822">
    <property type="entry name" value="PKS_KR"/>
    <property type="match status" value="1"/>
</dbReference>
<feature type="domain" description="Ketoreductase" evidence="4">
    <location>
        <begin position="7"/>
        <end position="189"/>
    </location>
</feature>
<dbReference type="RefSeq" id="WP_072632548.1">
    <property type="nucleotide sequence ID" value="NZ_MLCB01000224.1"/>
</dbReference>
<protein>
    <submittedName>
        <fullName evidence="5">Glucose 1-dehydrogenase</fullName>
        <ecNumber evidence="5">1.1.1.47</ecNumber>
    </submittedName>
</protein>
<comment type="caution">
    <text evidence="5">The sequence shown here is derived from an EMBL/GenBank/DDBJ whole genome shotgun (WGS) entry which is preliminary data.</text>
</comment>
<dbReference type="FunFam" id="3.40.50.720:FF:000084">
    <property type="entry name" value="Short-chain dehydrogenase reductase"/>
    <property type="match status" value="1"/>
</dbReference>
<proteinExistence type="inferred from homology"/>
<evidence type="ECO:0000256" key="1">
    <source>
        <dbReference type="ARBA" id="ARBA00006484"/>
    </source>
</evidence>
<dbReference type="GO" id="GO:0047936">
    <property type="term" value="F:glucose 1-dehydrogenase [NAD(P)+] activity"/>
    <property type="evidence" value="ECO:0007669"/>
    <property type="project" value="UniProtKB-EC"/>
</dbReference>
<organism evidence="5 6">
    <name type="scientific">Planktotalea frisia</name>
    <dbReference type="NCBI Taxonomy" id="696762"/>
    <lineage>
        <taxon>Bacteria</taxon>
        <taxon>Pseudomonadati</taxon>
        <taxon>Pseudomonadota</taxon>
        <taxon>Alphaproteobacteria</taxon>
        <taxon>Rhodobacterales</taxon>
        <taxon>Paracoccaceae</taxon>
        <taxon>Planktotalea</taxon>
    </lineage>
</organism>
<dbReference type="Gene3D" id="3.40.50.720">
    <property type="entry name" value="NAD(P)-binding Rossmann-like Domain"/>
    <property type="match status" value="1"/>
</dbReference>
<dbReference type="EMBL" id="MLCB01000224">
    <property type="protein sequence ID" value="OJI91705.1"/>
    <property type="molecule type" value="Genomic_DNA"/>
</dbReference>
<keyword evidence="6" id="KW-1185">Reference proteome</keyword>
<dbReference type="STRING" id="696762.PFRI_40860"/>
<comment type="similarity">
    <text evidence="1 3">Belongs to the short-chain dehydrogenases/reductases (SDR) family.</text>
</comment>
<evidence type="ECO:0000313" key="5">
    <source>
        <dbReference type="EMBL" id="OJI91705.1"/>
    </source>
</evidence>
<dbReference type="CDD" id="cd05233">
    <property type="entry name" value="SDR_c"/>
    <property type="match status" value="1"/>
</dbReference>
<dbReference type="Pfam" id="PF00106">
    <property type="entry name" value="adh_short"/>
    <property type="match status" value="1"/>
</dbReference>
<dbReference type="SUPFAM" id="SSF51735">
    <property type="entry name" value="NAD(P)-binding Rossmann-fold domains"/>
    <property type="match status" value="1"/>
</dbReference>
<dbReference type="InterPro" id="IPR036291">
    <property type="entry name" value="NAD(P)-bd_dom_sf"/>
</dbReference>
<gene>
    <name evidence="5" type="ORF">PFRI_40860</name>
</gene>